<organism evidence="7 8">
    <name type="scientific">Actinomycetospora straminea</name>
    <dbReference type="NCBI Taxonomy" id="663607"/>
    <lineage>
        <taxon>Bacteria</taxon>
        <taxon>Bacillati</taxon>
        <taxon>Actinomycetota</taxon>
        <taxon>Actinomycetes</taxon>
        <taxon>Pseudonocardiales</taxon>
        <taxon>Pseudonocardiaceae</taxon>
        <taxon>Actinomycetospora</taxon>
    </lineage>
</organism>
<dbReference type="EMBL" id="BAABHQ010000029">
    <property type="protein sequence ID" value="GAA4896240.1"/>
    <property type="molecule type" value="Genomic_DNA"/>
</dbReference>
<feature type="DNA-binding region" description="H-T-H motif" evidence="4">
    <location>
        <begin position="45"/>
        <end position="64"/>
    </location>
</feature>
<keyword evidence="8" id="KW-1185">Reference proteome</keyword>
<evidence type="ECO:0000256" key="2">
    <source>
        <dbReference type="ARBA" id="ARBA00023125"/>
    </source>
</evidence>
<dbReference type="Proteomes" id="UP001500457">
    <property type="component" value="Unassembled WGS sequence"/>
</dbReference>
<keyword evidence="2 4" id="KW-0238">DNA-binding</keyword>
<keyword evidence="1" id="KW-0805">Transcription regulation</keyword>
<proteinExistence type="predicted"/>
<dbReference type="SUPFAM" id="SSF48498">
    <property type="entry name" value="Tetracyclin repressor-like, C-terminal domain"/>
    <property type="match status" value="1"/>
</dbReference>
<evidence type="ECO:0000256" key="3">
    <source>
        <dbReference type="ARBA" id="ARBA00023163"/>
    </source>
</evidence>
<keyword evidence="3" id="KW-0804">Transcription</keyword>
<dbReference type="Gene3D" id="1.10.357.10">
    <property type="entry name" value="Tetracycline Repressor, domain 2"/>
    <property type="match status" value="1"/>
</dbReference>
<reference evidence="8" key="1">
    <citation type="journal article" date="2019" name="Int. J. Syst. Evol. Microbiol.">
        <title>The Global Catalogue of Microorganisms (GCM) 10K type strain sequencing project: providing services to taxonomists for standard genome sequencing and annotation.</title>
        <authorList>
            <consortium name="The Broad Institute Genomics Platform"/>
            <consortium name="The Broad Institute Genome Sequencing Center for Infectious Disease"/>
            <person name="Wu L."/>
            <person name="Ma J."/>
        </authorList>
    </citation>
    <scope>NUCLEOTIDE SEQUENCE [LARGE SCALE GENOMIC DNA]</scope>
    <source>
        <strain evidence="8">JCM 17983</strain>
    </source>
</reference>
<dbReference type="PANTHER" id="PTHR30055:SF234">
    <property type="entry name" value="HTH-TYPE TRANSCRIPTIONAL REGULATOR BETI"/>
    <property type="match status" value="1"/>
</dbReference>
<comment type="caution">
    <text evidence="7">The sequence shown here is derived from an EMBL/GenBank/DDBJ whole genome shotgun (WGS) entry which is preliminary data.</text>
</comment>
<dbReference type="PRINTS" id="PR00455">
    <property type="entry name" value="HTHTETR"/>
</dbReference>
<evidence type="ECO:0000259" key="6">
    <source>
        <dbReference type="PROSITE" id="PS50977"/>
    </source>
</evidence>
<dbReference type="RefSeq" id="WP_274234858.1">
    <property type="nucleotide sequence ID" value="NZ_BAABHQ010000029.1"/>
</dbReference>
<evidence type="ECO:0000313" key="8">
    <source>
        <dbReference type="Proteomes" id="UP001500457"/>
    </source>
</evidence>
<dbReference type="SUPFAM" id="SSF46689">
    <property type="entry name" value="Homeodomain-like"/>
    <property type="match status" value="1"/>
</dbReference>
<accession>A0ABP9FA58</accession>
<dbReference type="PROSITE" id="PS50977">
    <property type="entry name" value="HTH_TETR_2"/>
    <property type="match status" value="1"/>
</dbReference>
<dbReference type="Gene3D" id="1.10.10.60">
    <property type="entry name" value="Homeodomain-like"/>
    <property type="match status" value="1"/>
</dbReference>
<dbReference type="InterPro" id="IPR001647">
    <property type="entry name" value="HTH_TetR"/>
</dbReference>
<evidence type="ECO:0000256" key="5">
    <source>
        <dbReference type="SAM" id="MobiDB-lite"/>
    </source>
</evidence>
<evidence type="ECO:0000256" key="1">
    <source>
        <dbReference type="ARBA" id="ARBA00023015"/>
    </source>
</evidence>
<evidence type="ECO:0000256" key="4">
    <source>
        <dbReference type="PROSITE-ProRule" id="PRU00335"/>
    </source>
</evidence>
<dbReference type="InterPro" id="IPR009057">
    <property type="entry name" value="Homeodomain-like_sf"/>
</dbReference>
<sequence>MPREQTVRPSADGSPTSGRKSARTRERILAAAAQVLSRKGWAGTRLVDVAEVAEVQAPAVYYYWPSREDLLAEVVTVGQQATLEHVVASLAALPEDASALDRIDGAIAAHLEVVLRRSEFSLAAIRNAAQLPADIRERQLVGQRAYADVWRGLVEDAVAAGELTADVDARAARMLVLGALNWAPEWWNPERGSLEDVVATTQHVVRRGLSTRR</sequence>
<dbReference type="Pfam" id="PF17932">
    <property type="entry name" value="TetR_C_24"/>
    <property type="match status" value="1"/>
</dbReference>
<feature type="domain" description="HTH tetR-type" evidence="6">
    <location>
        <begin position="22"/>
        <end position="82"/>
    </location>
</feature>
<name>A0ABP9FA58_9PSEU</name>
<dbReference type="InterPro" id="IPR041490">
    <property type="entry name" value="KstR2_TetR_C"/>
</dbReference>
<dbReference type="Pfam" id="PF00440">
    <property type="entry name" value="TetR_N"/>
    <property type="match status" value="1"/>
</dbReference>
<dbReference type="InterPro" id="IPR036271">
    <property type="entry name" value="Tet_transcr_reg_TetR-rel_C_sf"/>
</dbReference>
<dbReference type="PANTHER" id="PTHR30055">
    <property type="entry name" value="HTH-TYPE TRANSCRIPTIONAL REGULATOR RUTR"/>
    <property type="match status" value="1"/>
</dbReference>
<feature type="region of interest" description="Disordered" evidence="5">
    <location>
        <begin position="1"/>
        <end position="23"/>
    </location>
</feature>
<protein>
    <submittedName>
        <fullName evidence="7">TetR/AcrR family transcriptional regulator</fullName>
    </submittedName>
</protein>
<dbReference type="InterPro" id="IPR050109">
    <property type="entry name" value="HTH-type_TetR-like_transc_reg"/>
</dbReference>
<evidence type="ECO:0000313" key="7">
    <source>
        <dbReference type="EMBL" id="GAA4896240.1"/>
    </source>
</evidence>
<gene>
    <name evidence="7" type="ORF">GCM10023203_58360</name>
</gene>